<feature type="domain" description="OmpR/PhoB-type" evidence="5">
    <location>
        <begin position="124"/>
        <end position="220"/>
    </location>
</feature>
<dbReference type="STRING" id="404433.BTW07_05080"/>
<dbReference type="CDD" id="cd00383">
    <property type="entry name" value="trans_reg_C"/>
    <property type="match status" value="1"/>
</dbReference>
<evidence type="ECO:0000313" key="7">
    <source>
        <dbReference type="Proteomes" id="UP000186878"/>
    </source>
</evidence>
<dbReference type="InterPro" id="IPR001867">
    <property type="entry name" value="OmpR/PhoB-type_DNA-bd"/>
</dbReference>
<dbReference type="GO" id="GO:0005829">
    <property type="term" value="C:cytosol"/>
    <property type="evidence" value="ECO:0007669"/>
    <property type="project" value="TreeGrafter"/>
</dbReference>
<dbReference type="EMBL" id="MSDO01000004">
    <property type="protein sequence ID" value="OLO05398.1"/>
    <property type="molecule type" value="Genomic_DNA"/>
</dbReference>
<organism evidence="6 7">
    <name type="scientific">Salinicola socius</name>
    <dbReference type="NCBI Taxonomy" id="404433"/>
    <lineage>
        <taxon>Bacteria</taxon>
        <taxon>Pseudomonadati</taxon>
        <taxon>Pseudomonadota</taxon>
        <taxon>Gammaproteobacteria</taxon>
        <taxon>Oceanospirillales</taxon>
        <taxon>Halomonadaceae</taxon>
        <taxon>Salinicola</taxon>
    </lineage>
</organism>
<proteinExistence type="predicted"/>
<dbReference type="SUPFAM" id="SSF52172">
    <property type="entry name" value="CheY-like"/>
    <property type="match status" value="1"/>
</dbReference>
<feature type="domain" description="Response regulatory" evidence="4">
    <location>
        <begin position="2"/>
        <end position="116"/>
    </location>
</feature>
<dbReference type="PROSITE" id="PS51755">
    <property type="entry name" value="OMPR_PHOB"/>
    <property type="match status" value="1"/>
</dbReference>
<sequence length="224" mass="25361">MKLLLVEDDELLGDSLAERLDEEGYRVDVATQCRDAEALIASEDYAAILLDLGLPDGSGLGILERCRDAGNLVPVLALTARDSWEDKVKGLQGGADDYVTKPFHEAELLARLQALIRRSHGQAKALLTLDDLQLDEALKRCRIGESDWQTLTATEYRLLRFMMHNPDRVHSKQRLLDQLYTLSQDISTPNMIEVYVARLRQRFGRSRIETRRGEGYVLHAVRQS</sequence>
<feature type="DNA-binding region" description="OmpR/PhoB-type" evidence="3">
    <location>
        <begin position="124"/>
        <end position="220"/>
    </location>
</feature>
<reference evidence="6 7" key="1">
    <citation type="submission" date="2016-12" db="EMBL/GenBank/DDBJ databases">
        <title>Draft genome sequences of strains Salinicola socius SMB35, Salinicola sp. MH3R3-1 and Chromohalobacter sp. SMB17 from the Verkhnekamsk potash mining region of Russia.</title>
        <authorList>
            <person name="Mavrodi D.V."/>
            <person name="Olsson B.E."/>
            <person name="Korsakova E.S."/>
            <person name="Pyankova A."/>
            <person name="Mavrodi O.V."/>
            <person name="Plotnikova E.G."/>
        </authorList>
    </citation>
    <scope>NUCLEOTIDE SEQUENCE [LARGE SCALE GENOMIC DNA]</scope>
    <source>
        <strain evidence="6 7">SMB35</strain>
    </source>
</reference>
<gene>
    <name evidence="6" type="ORF">BTW07_05080</name>
</gene>
<dbReference type="InterPro" id="IPR011006">
    <property type="entry name" value="CheY-like_superfamily"/>
</dbReference>
<keyword evidence="1 3" id="KW-0238">DNA-binding</keyword>
<dbReference type="AlphaFoldDB" id="A0A1Q8SVC7"/>
<dbReference type="PANTHER" id="PTHR48111">
    <property type="entry name" value="REGULATOR OF RPOS"/>
    <property type="match status" value="1"/>
</dbReference>
<dbReference type="PANTHER" id="PTHR48111:SF37">
    <property type="entry name" value="RESPONSE REGULATOR PROTEIN CARR"/>
    <property type="match status" value="1"/>
</dbReference>
<dbReference type="GO" id="GO:0000156">
    <property type="term" value="F:phosphorelay response regulator activity"/>
    <property type="evidence" value="ECO:0007669"/>
    <property type="project" value="TreeGrafter"/>
</dbReference>
<evidence type="ECO:0000259" key="4">
    <source>
        <dbReference type="PROSITE" id="PS50110"/>
    </source>
</evidence>
<dbReference type="InterPro" id="IPR036388">
    <property type="entry name" value="WH-like_DNA-bd_sf"/>
</dbReference>
<dbReference type="Gene3D" id="6.10.250.690">
    <property type="match status" value="1"/>
</dbReference>
<evidence type="ECO:0000256" key="2">
    <source>
        <dbReference type="PROSITE-ProRule" id="PRU00169"/>
    </source>
</evidence>
<comment type="caution">
    <text evidence="6">The sequence shown here is derived from an EMBL/GenBank/DDBJ whole genome shotgun (WGS) entry which is preliminary data.</text>
</comment>
<dbReference type="Gene3D" id="3.40.50.2300">
    <property type="match status" value="1"/>
</dbReference>
<dbReference type="GO" id="GO:0032993">
    <property type="term" value="C:protein-DNA complex"/>
    <property type="evidence" value="ECO:0007669"/>
    <property type="project" value="TreeGrafter"/>
</dbReference>
<dbReference type="InterPro" id="IPR039420">
    <property type="entry name" value="WalR-like"/>
</dbReference>
<protein>
    <submittedName>
        <fullName evidence="6">DNA-binding response regulator</fullName>
    </submittedName>
</protein>
<name>A0A1Q8SVC7_9GAMM</name>
<accession>A0A1Q8SVC7</accession>
<dbReference type="SUPFAM" id="SSF46894">
    <property type="entry name" value="C-terminal effector domain of the bipartite response regulators"/>
    <property type="match status" value="1"/>
</dbReference>
<dbReference type="Pfam" id="PF00486">
    <property type="entry name" value="Trans_reg_C"/>
    <property type="match status" value="1"/>
</dbReference>
<evidence type="ECO:0000259" key="5">
    <source>
        <dbReference type="PROSITE" id="PS51755"/>
    </source>
</evidence>
<dbReference type="SMART" id="SM00448">
    <property type="entry name" value="REC"/>
    <property type="match status" value="1"/>
</dbReference>
<dbReference type="Pfam" id="PF00072">
    <property type="entry name" value="Response_reg"/>
    <property type="match status" value="1"/>
</dbReference>
<dbReference type="OrthoDB" id="9802426at2"/>
<evidence type="ECO:0000256" key="3">
    <source>
        <dbReference type="PROSITE-ProRule" id="PRU01091"/>
    </source>
</evidence>
<dbReference type="PROSITE" id="PS50110">
    <property type="entry name" value="RESPONSE_REGULATORY"/>
    <property type="match status" value="1"/>
</dbReference>
<keyword evidence="2" id="KW-0597">Phosphoprotein</keyword>
<dbReference type="InterPro" id="IPR016032">
    <property type="entry name" value="Sig_transdc_resp-reg_C-effctor"/>
</dbReference>
<dbReference type="InterPro" id="IPR001789">
    <property type="entry name" value="Sig_transdc_resp-reg_receiver"/>
</dbReference>
<dbReference type="GO" id="GO:0006355">
    <property type="term" value="P:regulation of DNA-templated transcription"/>
    <property type="evidence" value="ECO:0007669"/>
    <property type="project" value="InterPro"/>
</dbReference>
<dbReference type="GO" id="GO:0000976">
    <property type="term" value="F:transcription cis-regulatory region binding"/>
    <property type="evidence" value="ECO:0007669"/>
    <property type="project" value="TreeGrafter"/>
</dbReference>
<evidence type="ECO:0000256" key="1">
    <source>
        <dbReference type="ARBA" id="ARBA00023125"/>
    </source>
</evidence>
<evidence type="ECO:0000313" key="6">
    <source>
        <dbReference type="EMBL" id="OLO05398.1"/>
    </source>
</evidence>
<dbReference type="SMART" id="SM00862">
    <property type="entry name" value="Trans_reg_C"/>
    <property type="match status" value="1"/>
</dbReference>
<dbReference type="Proteomes" id="UP000186878">
    <property type="component" value="Unassembled WGS sequence"/>
</dbReference>
<feature type="modified residue" description="4-aspartylphosphate" evidence="2">
    <location>
        <position position="51"/>
    </location>
</feature>
<dbReference type="RefSeq" id="WP_075569082.1">
    <property type="nucleotide sequence ID" value="NZ_MSDO01000004.1"/>
</dbReference>
<dbReference type="Gene3D" id="1.10.10.10">
    <property type="entry name" value="Winged helix-like DNA-binding domain superfamily/Winged helix DNA-binding domain"/>
    <property type="match status" value="1"/>
</dbReference>
<keyword evidence="7" id="KW-1185">Reference proteome</keyword>